<dbReference type="SUPFAM" id="SSF55729">
    <property type="entry name" value="Acyl-CoA N-acyltransferases (Nat)"/>
    <property type="match status" value="1"/>
</dbReference>
<dbReference type="InterPro" id="IPR016181">
    <property type="entry name" value="Acyl_CoA_acyltransferase"/>
</dbReference>
<dbReference type="GO" id="GO:0005737">
    <property type="term" value="C:cytoplasm"/>
    <property type="evidence" value="ECO:0007669"/>
    <property type="project" value="TreeGrafter"/>
</dbReference>
<keyword evidence="3" id="KW-1185">Reference proteome</keyword>
<comment type="caution">
    <text evidence="2">The sequence shown here is derived from an EMBL/GenBank/DDBJ whole genome shotgun (WGS) entry which is preliminary data.</text>
</comment>
<dbReference type="PANTHER" id="PTHR43441:SF11">
    <property type="entry name" value="RIBOSOMAL-PROTEIN-SERINE ACETYLTRANSFERASE"/>
    <property type="match status" value="1"/>
</dbReference>
<sequence>MRHWPLFNLRLTTPHLELRIPSLDDLDELADRALEGVHDPGRMPFGAPWTDAPAAQLPGNVIRFHLGVMARCQPDNWFCNFVVVHEGRVIGAQDLAATDFSVTREVRTGSWLGRAHQGKGLGTEMRAAVLHLAFAGLGAQTAVSSAFLDNPASLAVSRKLGYQPDGMIVQQIRGQRAVQQRLRLDRDDFTSPVPVKIHGLEACLPHFGLPTTQPLPS</sequence>
<dbReference type="Gene3D" id="3.40.630.30">
    <property type="match status" value="1"/>
</dbReference>
<organism evidence="2 3">
    <name type="scientific">Nonomuraea polychroma</name>
    <dbReference type="NCBI Taxonomy" id="46176"/>
    <lineage>
        <taxon>Bacteria</taxon>
        <taxon>Bacillati</taxon>
        <taxon>Actinomycetota</taxon>
        <taxon>Actinomycetes</taxon>
        <taxon>Streptosporangiales</taxon>
        <taxon>Streptosporangiaceae</taxon>
        <taxon>Nonomuraea</taxon>
    </lineage>
</organism>
<reference evidence="2 3" key="1">
    <citation type="submission" date="2019-01" db="EMBL/GenBank/DDBJ databases">
        <title>Sequencing the genomes of 1000 actinobacteria strains.</title>
        <authorList>
            <person name="Klenk H.-P."/>
        </authorList>
    </citation>
    <scope>NUCLEOTIDE SEQUENCE [LARGE SCALE GENOMIC DNA]</scope>
    <source>
        <strain evidence="2 3">DSM 43925</strain>
    </source>
</reference>
<evidence type="ECO:0000313" key="2">
    <source>
        <dbReference type="EMBL" id="RVX44002.1"/>
    </source>
</evidence>
<protein>
    <submittedName>
        <fullName evidence="2">RimJ/RimL family protein N-acetyltransferase</fullName>
    </submittedName>
</protein>
<dbReference type="PANTHER" id="PTHR43441">
    <property type="entry name" value="RIBOSOMAL-PROTEIN-SERINE ACETYLTRANSFERASE"/>
    <property type="match status" value="1"/>
</dbReference>
<dbReference type="OrthoDB" id="3466127at2"/>
<dbReference type="PROSITE" id="PS51186">
    <property type="entry name" value="GNAT"/>
    <property type="match status" value="1"/>
</dbReference>
<dbReference type="Proteomes" id="UP000284824">
    <property type="component" value="Unassembled WGS sequence"/>
</dbReference>
<dbReference type="InterPro" id="IPR051908">
    <property type="entry name" value="Ribosomal_N-acetyltransferase"/>
</dbReference>
<dbReference type="Pfam" id="PF13302">
    <property type="entry name" value="Acetyltransf_3"/>
    <property type="match status" value="1"/>
</dbReference>
<dbReference type="AlphaFoldDB" id="A0A438ME25"/>
<gene>
    <name evidence="2" type="ORF">EDD27_6717</name>
</gene>
<keyword evidence="2" id="KW-0808">Transferase</keyword>
<dbReference type="RefSeq" id="WP_127935852.1">
    <property type="nucleotide sequence ID" value="NZ_SAUN01000001.1"/>
</dbReference>
<evidence type="ECO:0000313" key="3">
    <source>
        <dbReference type="Proteomes" id="UP000284824"/>
    </source>
</evidence>
<dbReference type="InterPro" id="IPR000182">
    <property type="entry name" value="GNAT_dom"/>
</dbReference>
<feature type="domain" description="N-acetyltransferase" evidence="1">
    <location>
        <begin position="16"/>
        <end position="185"/>
    </location>
</feature>
<dbReference type="GO" id="GO:0008999">
    <property type="term" value="F:protein-N-terminal-alanine acetyltransferase activity"/>
    <property type="evidence" value="ECO:0007669"/>
    <property type="project" value="TreeGrafter"/>
</dbReference>
<accession>A0A438ME25</accession>
<proteinExistence type="predicted"/>
<evidence type="ECO:0000259" key="1">
    <source>
        <dbReference type="PROSITE" id="PS51186"/>
    </source>
</evidence>
<dbReference type="EMBL" id="SAUN01000001">
    <property type="protein sequence ID" value="RVX44002.1"/>
    <property type="molecule type" value="Genomic_DNA"/>
</dbReference>
<name>A0A438ME25_9ACTN</name>
<dbReference type="GO" id="GO:1990189">
    <property type="term" value="F:protein N-terminal-serine acetyltransferase activity"/>
    <property type="evidence" value="ECO:0007669"/>
    <property type="project" value="TreeGrafter"/>
</dbReference>